<keyword evidence="4 7" id="KW-0812">Transmembrane</keyword>
<feature type="transmembrane region" description="Helical" evidence="7">
    <location>
        <begin position="242"/>
        <end position="262"/>
    </location>
</feature>
<feature type="transmembrane region" description="Helical" evidence="7">
    <location>
        <begin position="44"/>
        <end position="75"/>
    </location>
</feature>
<dbReference type="CDD" id="cd06173">
    <property type="entry name" value="MFS_MefA_like"/>
    <property type="match status" value="1"/>
</dbReference>
<keyword evidence="6 7" id="KW-0472">Membrane</keyword>
<evidence type="ECO:0000256" key="1">
    <source>
        <dbReference type="ARBA" id="ARBA00004651"/>
    </source>
</evidence>
<evidence type="ECO:0000256" key="7">
    <source>
        <dbReference type="SAM" id="Phobius"/>
    </source>
</evidence>
<dbReference type="PANTHER" id="PTHR23513:SF11">
    <property type="entry name" value="STAPHYLOFERRIN A TRANSPORTER"/>
    <property type="match status" value="1"/>
</dbReference>
<feature type="transmembrane region" description="Helical" evidence="7">
    <location>
        <begin position="268"/>
        <end position="290"/>
    </location>
</feature>
<dbReference type="InterPro" id="IPR020846">
    <property type="entry name" value="MFS_dom"/>
</dbReference>
<evidence type="ECO:0000256" key="6">
    <source>
        <dbReference type="ARBA" id="ARBA00023136"/>
    </source>
</evidence>
<dbReference type="PANTHER" id="PTHR23513">
    <property type="entry name" value="INTEGRAL MEMBRANE EFFLUX PROTEIN-RELATED"/>
    <property type="match status" value="1"/>
</dbReference>
<accession>A0ABW1NWP2</accession>
<feature type="transmembrane region" description="Helical" evidence="7">
    <location>
        <begin position="360"/>
        <end position="382"/>
    </location>
</feature>
<feature type="transmembrane region" description="Helical" evidence="7">
    <location>
        <begin position="174"/>
        <end position="201"/>
    </location>
</feature>
<organism evidence="9 10">
    <name type="scientific">Sphaerisporangium aureirubrum</name>
    <dbReference type="NCBI Taxonomy" id="1544736"/>
    <lineage>
        <taxon>Bacteria</taxon>
        <taxon>Bacillati</taxon>
        <taxon>Actinomycetota</taxon>
        <taxon>Actinomycetes</taxon>
        <taxon>Streptosporangiales</taxon>
        <taxon>Streptosporangiaceae</taxon>
        <taxon>Sphaerisporangium</taxon>
    </lineage>
</organism>
<dbReference type="Pfam" id="PF05977">
    <property type="entry name" value="MFS_3"/>
    <property type="match status" value="1"/>
</dbReference>
<comment type="subcellular location">
    <subcellularLocation>
        <location evidence="1">Cell membrane</location>
        <topology evidence="1">Multi-pass membrane protein</topology>
    </subcellularLocation>
</comment>
<dbReference type="SUPFAM" id="SSF103473">
    <property type="entry name" value="MFS general substrate transporter"/>
    <property type="match status" value="1"/>
</dbReference>
<protein>
    <submittedName>
        <fullName evidence="9">MFS transporter</fullName>
    </submittedName>
</protein>
<dbReference type="Proteomes" id="UP001596137">
    <property type="component" value="Unassembled WGS sequence"/>
</dbReference>
<feature type="transmembrane region" description="Helical" evidence="7">
    <location>
        <begin position="388"/>
        <end position="407"/>
    </location>
</feature>
<dbReference type="PROSITE" id="PS50850">
    <property type="entry name" value="MFS"/>
    <property type="match status" value="1"/>
</dbReference>
<dbReference type="RefSeq" id="WP_380762503.1">
    <property type="nucleotide sequence ID" value="NZ_JBHSRF010000105.1"/>
</dbReference>
<evidence type="ECO:0000259" key="8">
    <source>
        <dbReference type="PROSITE" id="PS50850"/>
    </source>
</evidence>
<evidence type="ECO:0000256" key="2">
    <source>
        <dbReference type="ARBA" id="ARBA00022448"/>
    </source>
</evidence>
<keyword evidence="5 7" id="KW-1133">Transmembrane helix</keyword>
<feature type="transmembrane region" description="Helical" evidence="7">
    <location>
        <begin position="96"/>
        <end position="128"/>
    </location>
</feature>
<feature type="domain" description="Major facilitator superfamily (MFS) profile" evidence="8">
    <location>
        <begin position="24"/>
        <end position="414"/>
    </location>
</feature>
<sequence length="426" mass="44438">MTKPIEVAEETTEVPDAPLRRNRNFQLLWSGSVFSSLSREMTDLAYPLLILALTGSPASAGAFGGVQLLTSLLVGMPVGEMADRFDRRRLLLVANAFRFAATASVVLALTTGVLTFAHLLAVAVVVGATEPLGGAARMVLIRSIVPPRRLTTALTQDEVRTHGAALSGPPLGGALFAIASVVPIVTALVCQALSLLTISLVRPPRHGRRAAPRSDEGDPVLGRMAVGLRVLYQVPTLRHATLIAGMLNLVGAPLVLITVVMLEERGTAPGQIGLTVTAMAIGGLAGAALVQPLQRMLRPGALMLLSGFATALLIAVLPAPLGSWWVAAPLFALGLIGPSIRILVDVLIFRQVPDEKRGRVIAAFMTILGVGSSAGLFGAGLLLDRLSAVHATLVLAGLLIAAMLAALGSRSLRTARWPQDMDAVPS</sequence>
<feature type="transmembrane region" description="Helical" evidence="7">
    <location>
        <begin position="327"/>
        <end position="348"/>
    </location>
</feature>
<keyword evidence="3" id="KW-1003">Cell membrane</keyword>
<keyword evidence="2" id="KW-0813">Transport</keyword>
<proteinExistence type="predicted"/>
<evidence type="ECO:0000313" key="9">
    <source>
        <dbReference type="EMBL" id="MFC6086887.1"/>
    </source>
</evidence>
<dbReference type="Gene3D" id="1.20.1250.20">
    <property type="entry name" value="MFS general substrate transporter like domains"/>
    <property type="match status" value="1"/>
</dbReference>
<reference evidence="10" key="1">
    <citation type="journal article" date="2019" name="Int. J. Syst. Evol. Microbiol.">
        <title>The Global Catalogue of Microorganisms (GCM) 10K type strain sequencing project: providing services to taxonomists for standard genome sequencing and annotation.</title>
        <authorList>
            <consortium name="The Broad Institute Genomics Platform"/>
            <consortium name="The Broad Institute Genome Sequencing Center for Infectious Disease"/>
            <person name="Wu L."/>
            <person name="Ma J."/>
        </authorList>
    </citation>
    <scope>NUCLEOTIDE SEQUENCE [LARGE SCALE GENOMIC DNA]</scope>
    <source>
        <strain evidence="10">JCM 30346</strain>
    </source>
</reference>
<evidence type="ECO:0000256" key="5">
    <source>
        <dbReference type="ARBA" id="ARBA00022989"/>
    </source>
</evidence>
<name>A0ABW1NWP2_9ACTN</name>
<keyword evidence="10" id="KW-1185">Reference proteome</keyword>
<gene>
    <name evidence="9" type="ORF">ACFP1K_37380</name>
</gene>
<dbReference type="InterPro" id="IPR036259">
    <property type="entry name" value="MFS_trans_sf"/>
</dbReference>
<evidence type="ECO:0000256" key="4">
    <source>
        <dbReference type="ARBA" id="ARBA00022692"/>
    </source>
</evidence>
<feature type="transmembrane region" description="Helical" evidence="7">
    <location>
        <begin position="302"/>
        <end position="321"/>
    </location>
</feature>
<dbReference type="EMBL" id="JBHSRF010000105">
    <property type="protein sequence ID" value="MFC6086887.1"/>
    <property type="molecule type" value="Genomic_DNA"/>
</dbReference>
<evidence type="ECO:0000256" key="3">
    <source>
        <dbReference type="ARBA" id="ARBA00022475"/>
    </source>
</evidence>
<evidence type="ECO:0000313" key="10">
    <source>
        <dbReference type="Proteomes" id="UP001596137"/>
    </source>
</evidence>
<comment type="caution">
    <text evidence="9">The sequence shown here is derived from an EMBL/GenBank/DDBJ whole genome shotgun (WGS) entry which is preliminary data.</text>
</comment>
<dbReference type="InterPro" id="IPR010290">
    <property type="entry name" value="TM_effector"/>
</dbReference>